<feature type="signal peptide" evidence="2">
    <location>
        <begin position="1"/>
        <end position="20"/>
    </location>
</feature>
<organism evidence="3 4">
    <name type="scientific">Granulicella pectinivorans</name>
    <dbReference type="NCBI Taxonomy" id="474950"/>
    <lineage>
        <taxon>Bacteria</taxon>
        <taxon>Pseudomonadati</taxon>
        <taxon>Acidobacteriota</taxon>
        <taxon>Terriglobia</taxon>
        <taxon>Terriglobales</taxon>
        <taxon>Acidobacteriaceae</taxon>
        <taxon>Granulicella</taxon>
    </lineage>
</organism>
<evidence type="ECO:0000256" key="2">
    <source>
        <dbReference type="SAM" id="SignalP"/>
    </source>
</evidence>
<name>A0A1I6LKK8_9BACT</name>
<protein>
    <recommendedName>
        <fullName evidence="5">Tetratricopeptide repeat-containing protein</fullName>
    </recommendedName>
</protein>
<dbReference type="Proteomes" id="UP000199024">
    <property type="component" value="Unassembled WGS sequence"/>
</dbReference>
<reference evidence="3 4" key="1">
    <citation type="submission" date="2016-10" db="EMBL/GenBank/DDBJ databases">
        <authorList>
            <person name="de Groot N.N."/>
        </authorList>
    </citation>
    <scope>NUCLEOTIDE SEQUENCE [LARGE SCALE GENOMIC DNA]</scope>
    <source>
        <strain evidence="3 4">DSM 21001</strain>
    </source>
</reference>
<evidence type="ECO:0000313" key="4">
    <source>
        <dbReference type="Proteomes" id="UP000199024"/>
    </source>
</evidence>
<feature type="region of interest" description="Disordered" evidence="1">
    <location>
        <begin position="364"/>
        <end position="392"/>
    </location>
</feature>
<keyword evidence="4" id="KW-1185">Reference proteome</keyword>
<dbReference type="InterPro" id="IPR011990">
    <property type="entry name" value="TPR-like_helical_dom_sf"/>
</dbReference>
<accession>A0A1I6LKK8</accession>
<feature type="region of interest" description="Disordered" evidence="1">
    <location>
        <begin position="152"/>
        <end position="182"/>
    </location>
</feature>
<dbReference type="AlphaFoldDB" id="A0A1I6LKK8"/>
<keyword evidence="2" id="KW-0732">Signal</keyword>
<sequence>MKRFFVVCSLVIFCSLPVHAEKLSRTIEFDRYQMHARNAIAKGDYRTAAENYERAAKLDTDPPESFYLDYAASLGALGRWKADKAVLYTYFQHFDKQGKYYELALRRYVEAEEKVNRHSEERVRPELQGLAVPASRPLTAPDAQVWVPQRAPATTPPANLPPIGITQRTDPAASQRPEPPAAGRDVLERLIGLYSGETKEAEAIARSNNCGRTEGSSHPAYDCFYGYHRNMSLNMIDGNAVVGFVKVDYVREHRPASTGNASQDKPATYLQMEYYLSIRLWVTPGGLIQGQQKPLCEFVVAEKMCTQTAKAGMTPLRAKMTTEGGLALESDKGGGPRVYSKVDTIPDVVRGDVVHAVPSLGNFMTAPGSAPERPAEGEAKPAALGDTADVGDEADDSVAAAFTAAAR</sequence>
<evidence type="ECO:0000313" key="3">
    <source>
        <dbReference type="EMBL" id="SFS03840.1"/>
    </source>
</evidence>
<feature type="chain" id="PRO_5011694018" description="Tetratricopeptide repeat-containing protein" evidence="2">
    <location>
        <begin position="21"/>
        <end position="407"/>
    </location>
</feature>
<evidence type="ECO:0000256" key="1">
    <source>
        <dbReference type="SAM" id="MobiDB-lite"/>
    </source>
</evidence>
<proteinExistence type="predicted"/>
<dbReference type="EMBL" id="FOZL01000001">
    <property type="protein sequence ID" value="SFS03840.1"/>
    <property type="molecule type" value="Genomic_DNA"/>
</dbReference>
<evidence type="ECO:0008006" key="5">
    <source>
        <dbReference type="Google" id="ProtNLM"/>
    </source>
</evidence>
<dbReference type="Gene3D" id="1.25.40.10">
    <property type="entry name" value="Tetratricopeptide repeat domain"/>
    <property type="match status" value="1"/>
</dbReference>
<gene>
    <name evidence="3" type="ORF">SAMN05421771_0820</name>
</gene>